<feature type="non-terminal residue" evidence="1">
    <location>
        <position position="192"/>
    </location>
</feature>
<sequence length="192" mass="21459">KIFEKIVLNRLLSHLEQNSLLTNQQHGFLKGKSTTTALVQLTIPLTAVINKSLLQGAFPAQLKISKVYPKYKNGPTTDTKSYRPISLIPTFSKIFEKIVLNRLLSHLEQNSLLTNQQHGFLKGKSTTTALVQLTIPLTAVINKSLLQGAFPAQLKISKVYPKYKNGPTTDTKSYRPISLIPTFSKIFEKIVL</sequence>
<protein>
    <submittedName>
        <fullName evidence="1">Uncharacterized protein</fullName>
    </submittedName>
</protein>
<dbReference type="EMBL" id="GECU01036519">
    <property type="protein sequence ID" value="JAS71187.1"/>
    <property type="molecule type" value="Transcribed_RNA"/>
</dbReference>
<evidence type="ECO:0000313" key="1">
    <source>
        <dbReference type="EMBL" id="JAS71187.1"/>
    </source>
</evidence>
<proteinExistence type="predicted"/>
<accession>A0A1B6H902</accession>
<organism evidence="1">
    <name type="scientific">Homalodisca liturata</name>
    <dbReference type="NCBI Taxonomy" id="320908"/>
    <lineage>
        <taxon>Eukaryota</taxon>
        <taxon>Metazoa</taxon>
        <taxon>Ecdysozoa</taxon>
        <taxon>Arthropoda</taxon>
        <taxon>Hexapoda</taxon>
        <taxon>Insecta</taxon>
        <taxon>Pterygota</taxon>
        <taxon>Neoptera</taxon>
        <taxon>Paraneoptera</taxon>
        <taxon>Hemiptera</taxon>
        <taxon>Auchenorrhyncha</taxon>
        <taxon>Membracoidea</taxon>
        <taxon>Cicadellidae</taxon>
        <taxon>Cicadellinae</taxon>
        <taxon>Proconiini</taxon>
        <taxon>Homalodisca</taxon>
    </lineage>
</organism>
<feature type="non-terminal residue" evidence="1">
    <location>
        <position position="1"/>
    </location>
</feature>
<name>A0A1B6H902_9HEMI</name>
<dbReference type="AlphaFoldDB" id="A0A1B6H902"/>
<gene>
    <name evidence="1" type="ORF">g.57900</name>
</gene>
<reference evidence="1" key="1">
    <citation type="submission" date="2015-11" db="EMBL/GenBank/DDBJ databases">
        <title>De novo transcriptome assembly of four potential Pierce s Disease insect vectors from Arizona vineyards.</title>
        <authorList>
            <person name="Tassone E.E."/>
        </authorList>
    </citation>
    <scope>NUCLEOTIDE SEQUENCE</scope>
</reference>
<dbReference type="PANTHER" id="PTHR19446">
    <property type="entry name" value="REVERSE TRANSCRIPTASES"/>
    <property type="match status" value="1"/>
</dbReference>